<dbReference type="InterPro" id="IPR053781">
    <property type="entry name" value="F-box_AtFBL13-like"/>
</dbReference>
<reference evidence="3 4" key="1">
    <citation type="submission" date="2024-01" db="EMBL/GenBank/DDBJ databases">
        <title>The genomes of 5 underutilized Papilionoideae crops provide insights into root nodulation and disease resistance.</title>
        <authorList>
            <person name="Yuan L."/>
        </authorList>
    </citation>
    <scope>NUCLEOTIDE SEQUENCE [LARGE SCALE GENOMIC DNA]</scope>
    <source>
        <strain evidence="3">LY-2023</strain>
        <tissue evidence="3">Leaf</tissue>
    </source>
</reference>
<dbReference type="InterPro" id="IPR036047">
    <property type="entry name" value="F-box-like_dom_sf"/>
</dbReference>
<accession>A0AAN9PKA9</accession>
<dbReference type="Proteomes" id="UP001359559">
    <property type="component" value="Unassembled WGS sequence"/>
</dbReference>
<feature type="compositionally biased region" description="Acidic residues" evidence="1">
    <location>
        <begin position="1"/>
        <end position="10"/>
    </location>
</feature>
<gene>
    <name evidence="3" type="ORF">RJT34_12249</name>
</gene>
<evidence type="ECO:0000313" key="4">
    <source>
        <dbReference type="Proteomes" id="UP001359559"/>
    </source>
</evidence>
<evidence type="ECO:0000259" key="2">
    <source>
        <dbReference type="SMART" id="SM00256"/>
    </source>
</evidence>
<feature type="region of interest" description="Disordered" evidence="1">
    <location>
        <begin position="1"/>
        <end position="57"/>
    </location>
</feature>
<dbReference type="SUPFAM" id="SSF81383">
    <property type="entry name" value="F-box domain"/>
    <property type="match status" value="1"/>
</dbReference>
<feature type="compositionally biased region" description="Basic and acidic residues" evidence="1">
    <location>
        <begin position="11"/>
        <end position="28"/>
    </location>
</feature>
<feature type="domain" description="F-box" evidence="2">
    <location>
        <begin position="62"/>
        <end position="102"/>
    </location>
</feature>
<name>A0AAN9PKA9_CLITE</name>
<comment type="caution">
    <text evidence="3">The sequence shown here is derived from an EMBL/GenBank/DDBJ whole genome shotgun (WGS) entry which is preliminary data.</text>
</comment>
<dbReference type="PANTHER" id="PTHR32212">
    <property type="entry name" value="CYCLIN-LIKE F-BOX"/>
    <property type="match status" value="1"/>
</dbReference>
<dbReference type="Pfam" id="PF00646">
    <property type="entry name" value="F-box"/>
    <property type="match status" value="1"/>
</dbReference>
<dbReference type="SUPFAM" id="SSF52058">
    <property type="entry name" value="L domain-like"/>
    <property type="match status" value="1"/>
</dbReference>
<evidence type="ECO:0000313" key="3">
    <source>
        <dbReference type="EMBL" id="KAK7301386.1"/>
    </source>
</evidence>
<feature type="compositionally biased region" description="Basic and acidic residues" evidence="1">
    <location>
        <begin position="43"/>
        <end position="57"/>
    </location>
</feature>
<sequence>MIAVEVEEDDEHSKFATSEEKRERERENKKKKKRVEGDGSATSEEKSEKKESRENQDRLSNLSDEVIYRILSFVDAASAVQTCVLSKRWRHLWSSLPVLNLNDTSFDHPSLFQCFIDHLFSTRDPSSNVCELNLVCQDELDDHDDPFIVDSIIDYVTLTPISTTIQLLTILAESVVVKLPQLSLCRSLTTLKLTDIATETATFDFVSLKHLYLSDCRFEWLVGEVFDPFRGCANLTCLCLHGCQFYGGIERFKICGPQLTDLSISHMRVDGVSDSDCVIELSTPKLRFFTYFDTDLYDFSIEGKLPFMEKLSIDLGTFELSHEFTRATELPLRLIELFEIMCSAKCVSLSPGIIEVLSMFPDLLDGRSSPFTRLRIFEVNMDRSPPFVIPTDVMAYLFGGSPGFHC</sequence>
<dbReference type="AlphaFoldDB" id="A0AAN9PKA9"/>
<protein>
    <recommendedName>
        <fullName evidence="2">F-box domain-containing protein</fullName>
    </recommendedName>
</protein>
<dbReference type="Gene3D" id="1.20.1280.50">
    <property type="match status" value="1"/>
</dbReference>
<dbReference type="Gene3D" id="3.80.10.10">
    <property type="entry name" value="Ribonuclease Inhibitor"/>
    <property type="match status" value="1"/>
</dbReference>
<keyword evidence="4" id="KW-1185">Reference proteome</keyword>
<dbReference type="CDD" id="cd22160">
    <property type="entry name" value="F-box_AtFBL13-like"/>
    <property type="match status" value="1"/>
</dbReference>
<proteinExistence type="predicted"/>
<dbReference type="PANTHER" id="PTHR32212:SF461">
    <property type="entry name" value="F-BOX DOMAIN-CONTAINING PROTEIN"/>
    <property type="match status" value="1"/>
</dbReference>
<dbReference type="InterPro" id="IPR032675">
    <property type="entry name" value="LRR_dom_sf"/>
</dbReference>
<dbReference type="InterPro" id="IPR001810">
    <property type="entry name" value="F-box_dom"/>
</dbReference>
<organism evidence="3 4">
    <name type="scientific">Clitoria ternatea</name>
    <name type="common">Butterfly pea</name>
    <dbReference type="NCBI Taxonomy" id="43366"/>
    <lineage>
        <taxon>Eukaryota</taxon>
        <taxon>Viridiplantae</taxon>
        <taxon>Streptophyta</taxon>
        <taxon>Embryophyta</taxon>
        <taxon>Tracheophyta</taxon>
        <taxon>Spermatophyta</taxon>
        <taxon>Magnoliopsida</taxon>
        <taxon>eudicotyledons</taxon>
        <taxon>Gunneridae</taxon>
        <taxon>Pentapetalae</taxon>
        <taxon>rosids</taxon>
        <taxon>fabids</taxon>
        <taxon>Fabales</taxon>
        <taxon>Fabaceae</taxon>
        <taxon>Papilionoideae</taxon>
        <taxon>50 kb inversion clade</taxon>
        <taxon>NPAAA clade</taxon>
        <taxon>indigoferoid/millettioid clade</taxon>
        <taxon>Phaseoleae</taxon>
        <taxon>Clitoria</taxon>
    </lineage>
</organism>
<dbReference type="SMART" id="SM00256">
    <property type="entry name" value="FBOX"/>
    <property type="match status" value="1"/>
</dbReference>
<dbReference type="EMBL" id="JAYKXN010000003">
    <property type="protein sequence ID" value="KAK7301386.1"/>
    <property type="molecule type" value="Genomic_DNA"/>
</dbReference>
<evidence type="ECO:0000256" key="1">
    <source>
        <dbReference type="SAM" id="MobiDB-lite"/>
    </source>
</evidence>